<evidence type="ECO:0000256" key="2">
    <source>
        <dbReference type="ARBA" id="ARBA00022448"/>
    </source>
</evidence>
<evidence type="ECO:0000256" key="4">
    <source>
        <dbReference type="ARBA" id="ARBA00022840"/>
    </source>
</evidence>
<dbReference type="RefSeq" id="WP_203367286.1">
    <property type="nucleotide sequence ID" value="NZ_WSFT01000048.1"/>
</dbReference>
<evidence type="ECO:0000313" key="6">
    <source>
        <dbReference type="EMBL" id="MBS4539362.1"/>
    </source>
</evidence>
<dbReference type="SUPFAM" id="SSF52540">
    <property type="entry name" value="P-loop containing nucleoside triphosphate hydrolases"/>
    <property type="match status" value="1"/>
</dbReference>
<dbReference type="GO" id="GO:0016887">
    <property type="term" value="F:ATP hydrolysis activity"/>
    <property type="evidence" value="ECO:0007669"/>
    <property type="project" value="InterPro"/>
</dbReference>
<accession>A0A942Z832</accession>
<gene>
    <name evidence="6" type="ORF">GOQ27_12875</name>
</gene>
<dbReference type="GO" id="GO:0005524">
    <property type="term" value="F:ATP binding"/>
    <property type="evidence" value="ECO:0007669"/>
    <property type="project" value="UniProtKB-KW"/>
</dbReference>
<keyword evidence="2" id="KW-0813">Transport</keyword>
<dbReference type="Gene3D" id="3.40.50.300">
    <property type="entry name" value="P-loop containing nucleotide triphosphate hydrolases"/>
    <property type="match status" value="1"/>
</dbReference>
<dbReference type="InterPro" id="IPR003439">
    <property type="entry name" value="ABC_transporter-like_ATP-bd"/>
</dbReference>
<keyword evidence="4 6" id="KW-0067">ATP-binding</keyword>
<dbReference type="AlphaFoldDB" id="A0A942Z832"/>
<proteinExistence type="inferred from homology"/>
<evidence type="ECO:0000259" key="5">
    <source>
        <dbReference type="PROSITE" id="PS50893"/>
    </source>
</evidence>
<evidence type="ECO:0000313" key="7">
    <source>
        <dbReference type="Proteomes" id="UP000724672"/>
    </source>
</evidence>
<dbReference type="CDD" id="cd03230">
    <property type="entry name" value="ABC_DR_subfamily_A"/>
    <property type="match status" value="1"/>
</dbReference>
<evidence type="ECO:0000256" key="1">
    <source>
        <dbReference type="ARBA" id="ARBA00005417"/>
    </source>
</evidence>
<dbReference type="InterPro" id="IPR017871">
    <property type="entry name" value="ABC_transporter-like_CS"/>
</dbReference>
<keyword evidence="3" id="KW-0547">Nucleotide-binding</keyword>
<comment type="similarity">
    <text evidence="1">Belongs to the ABC transporter superfamily.</text>
</comment>
<sequence length="296" mass="33469">MIKVENLTQIYKSGKGIFDLNFTIKESEVFGYLGPNGSGKTTTIRNLLGFSNATRGRATINGKDCRSEAASLQNYIGYLPGEIAFFDNMSGMQFLKFMGDMRKTKDNSIRDSLIERLDLDTEGKIKKMSKGMKQKLGIITAFMHDPAVYILDEPTSGLDPFMQNIFIKMIEEEKSRGKTIMMSSHIFEEVQRTCDRAGIIKEGRIVAVEEIKALNAMKKESYIITLKDSKDISKLSNHSFDVKTLSENRVEITIGDSYKEFFQVLSSCSVINLDVNQQTLEDIFMKYYGKDGISHE</sequence>
<comment type="caution">
    <text evidence="6">The sequence shown here is derived from an EMBL/GenBank/DDBJ whole genome shotgun (WGS) entry which is preliminary data.</text>
</comment>
<dbReference type="EMBL" id="WSFT01000048">
    <property type="protein sequence ID" value="MBS4539362.1"/>
    <property type="molecule type" value="Genomic_DNA"/>
</dbReference>
<dbReference type="PANTHER" id="PTHR42711">
    <property type="entry name" value="ABC TRANSPORTER ATP-BINDING PROTEIN"/>
    <property type="match status" value="1"/>
</dbReference>
<dbReference type="SMART" id="SM00382">
    <property type="entry name" value="AAA"/>
    <property type="match status" value="1"/>
</dbReference>
<name>A0A942Z832_9FIRM</name>
<protein>
    <submittedName>
        <fullName evidence="6">ABC transporter ATP-binding protein</fullName>
    </submittedName>
</protein>
<dbReference type="InterPro" id="IPR027417">
    <property type="entry name" value="P-loop_NTPase"/>
</dbReference>
<evidence type="ECO:0000256" key="3">
    <source>
        <dbReference type="ARBA" id="ARBA00022741"/>
    </source>
</evidence>
<dbReference type="PANTHER" id="PTHR42711:SF5">
    <property type="entry name" value="ABC TRANSPORTER ATP-BINDING PROTEIN NATA"/>
    <property type="match status" value="1"/>
</dbReference>
<organism evidence="6 7">
    <name type="scientific">Anaeromonas frigoriresistens</name>
    <dbReference type="NCBI Taxonomy" id="2683708"/>
    <lineage>
        <taxon>Bacteria</taxon>
        <taxon>Bacillati</taxon>
        <taxon>Bacillota</taxon>
        <taxon>Tissierellia</taxon>
        <taxon>Tissierellales</taxon>
        <taxon>Thermohalobacteraceae</taxon>
        <taxon>Anaeromonas</taxon>
    </lineage>
</organism>
<dbReference type="PROSITE" id="PS00211">
    <property type="entry name" value="ABC_TRANSPORTER_1"/>
    <property type="match status" value="1"/>
</dbReference>
<dbReference type="InterPro" id="IPR003593">
    <property type="entry name" value="AAA+_ATPase"/>
</dbReference>
<dbReference type="Pfam" id="PF00005">
    <property type="entry name" value="ABC_tran"/>
    <property type="match status" value="1"/>
</dbReference>
<keyword evidence="7" id="KW-1185">Reference proteome</keyword>
<dbReference type="Proteomes" id="UP000724672">
    <property type="component" value="Unassembled WGS sequence"/>
</dbReference>
<dbReference type="InterPro" id="IPR050763">
    <property type="entry name" value="ABC_transporter_ATP-binding"/>
</dbReference>
<reference evidence="6" key="1">
    <citation type="submission" date="2019-12" db="EMBL/GenBank/DDBJ databases">
        <title>Clostridiaceae gen. nov. sp. nov., isolated from sediment in Xinjiang, China.</title>
        <authorList>
            <person name="Zhang R."/>
        </authorList>
    </citation>
    <scope>NUCLEOTIDE SEQUENCE</scope>
    <source>
        <strain evidence="6">D2Q-11</strain>
    </source>
</reference>
<feature type="domain" description="ABC transporter" evidence="5">
    <location>
        <begin position="2"/>
        <end position="227"/>
    </location>
</feature>
<dbReference type="PROSITE" id="PS50893">
    <property type="entry name" value="ABC_TRANSPORTER_2"/>
    <property type="match status" value="1"/>
</dbReference>